<organism evidence="2 3">
    <name type="scientific">Glonium stellatum</name>
    <dbReference type="NCBI Taxonomy" id="574774"/>
    <lineage>
        <taxon>Eukaryota</taxon>
        <taxon>Fungi</taxon>
        <taxon>Dikarya</taxon>
        <taxon>Ascomycota</taxon>
        <taxon>Pezizomycotina</taxon>
        <taxon>Dothideomycetes</taxon>
        <taxon>Pleosporomycetidae</taxon>
        <taxon>Gloniales</taxon>
        <taxon>Gloniaceae</taxon>
        <taxon>Glonium</taxon>
    </lineage>
</organism>
<protein>
    <submittedName>
        <fullName evidence="2">Uncharacterized protein</fullName>
    </submittedName>
</protein>
<proteinExistence type="predicted"/>
<feature type="region of interest" description="Disordered" evidence="1">
    <location>
        <begin position="38"/>
        <end position="59"/>
    </location>
</feature>
<gene>
    <name evidence="2" type="ORF">AOQ84DRAFT_354085</name>
</gene>
<reference evidence="2 3" key="1">
    <citation type="journal article" date="2016" name="Nat. Commun.">
        <title>Ectomycorrhizal ecology is imprinted in the genome of the dominant symbiotic fungus Cenococcum geophilum.</title>
        <authorList>
            <consortium name="DOE Joint Genome Institute"/>
            <person name="Peter M."/>
            <person name="Kohler A."/>
            <person name="Ohm R.A."/>
            <person name="Kuo A."/>
            <person name="Krutzmann J."/>
            <person name="Morin E."/>
            <person name="Arend M."/>
            <person name="Barry K.W."/>
            <person name="Binder M."/>
            <person name="Choi C."/>
            <person name="Clum A."/>
            <person name="Copeland A."/>
            <person name="Grisel N."/>
            <person name="Haridas S."/>
            <person name="Kipfer T."/>
            <person name="LaButti K."/>
            <person name="Lindquist E."/>
            <person name="Lipzen A."/>
            <person name="Maire R."/>
            <person name="Meier B."/>
            <person name="Mihaltcheva S."/>
            <person name="Molinier V."/>
            <person name="Murat C."/>
            <person name="Poggeler S."/>
            <person name="Quandt C.A."/>
            <person name="Sperisen C."/>
            <person name="Tritt A."/>
            <person name="Tisserant E."/>
            <person name="Crous P.W."/>
            <person name="Henrissat B."/>
            <person name="Nehls U."/>
            <person name="Egli S."/>
            <person name="Spatafora J.W."/>
            <person name="Grigoriev I.V."/>
            <person name="Martin F.M."/>
        </authorList>
    </citation>
    <scope>NUCLEOTIDE SEQUENCE [LARGE SCALE GENOMIC DNA]</scope>
    <source>
        <strain evidence="2 3">CBS 207.34</strain>
    </source>
</reference>
<dbReference type="AlphaFoldDB" id="A0A8E2F2C3"/>
<dbReference type="Proteomes" id="UP000250140">
    <property type="component" value="Unassembled WGS sequence"/>
</dbReference>
<evidence type="ECO:0000313" key="2">
    <source>
        <dbReference type="EMBL" id="OCL09282.1"/>
    </source>
</evidence>
<keyword evidence="3" id="KW-1185">Reference proteome</keyword>
<name>A0A8E2F2C3_9PEZI</name>
<evidence type="ECO:0000313" key="3">
    <source>
        <dbReference type="Proteomes" id="UP000250140"/>
    </source>
</evidence>
<sequence>MPDNEKNKYYQSAKPIHKPEVQMFASISRIGKSKIAANGEVGTRSPVDGRNSHSGLRDLKTPTAVTDISSFHIGHTQTKVLASLIPTMIQSIKSTISTEALISRTAQHLFLTFLVDQDFYTH</sequence>
<dbReference type="EMBL" id="KV749472">
    <property type="protein sequence ID" value="OCL09282.1"/>
    <property type="molecule type" value="Genomic_DNA"/>
</dbReference>
<accession>A0A8E2F2C3</accession>
<feature type="non-terminal residue" evidence="2">
    <location>
        <position position="122"/>
    </location>
</feature>
<evidence type="ECO:0000256" key="1">
    <source>
        <dbReference type="SAM" id="MobiDB-lite"/>
    </source>
</evidence>